<dbReference type="PANTHER" id="PTHR43630:SF2">
    <property type="entry name" value="GLYCOSYLTRANSFERASE"/>
    <property type="match status" value="1"/>
</dbReference>
<accession>A0ABU6GIK2</accession>
<evidence type="ECO:0000313" key="3">
    <source>
        <dbReference type="EMBL" id="MEC0239567.1"/>
    </source>
</evidence>
<dbReference type="Pfam" id="PF13432">
    <property type="entry name" value="TPR_16"/>
    <property type="match status" value="1"/>
</dbReference>
<keyword evidence="4" id="KW-1185">Reference proteome</keyword>
<keyword evidence="1" id="KW-0802">TPR repeat</keyword>
<protein>
    <submittedName>
        <fullName evidence="3">Glycosyltransferase</fullName>
        <ecNumber evidence="3">2.4.-.-</ecNumber>
    </submittedName>
</protein>
<proteinExistence type="predicted"/>
<dbReference type="SUPFAM" id="SSF48452">
    <property type="entry name" value="TPR-like"/>
    <property type="match status" value="2"/>
</dbReference>
<dbReference type="InterPro" id="IPR011990">
    <property type="entry name" value="TPR-like_helical_dom_sf"/>
</dbReference>
<feature type="repeat" description="TPR" evidence="1">
    <location>
        <begin position="314"/>
        <end position="347"/>
    </location>
</feature>
<dbReference type="GO" id="GO:0016757">
    <property type="term" value="F:glycosyltransferase activity"/>
    <property type="evidence" value="ECO:0007669"/>
    <property type="project" value="UniProtKB-KW"/>
</dbReference>
<dbReference type="InterPro" id="IPR001173">
    <property type="entry name" value="Glyco_trans_2-like"/>
</dbReference>
<evidence type="ECO:0000313" key="4">
    <source>
        <dbReference type="Proteomes" id="UP001344632"/>
    </source>
</evidence>
<keyword evidence="3" id="KW-0328">Glycosyltransferase</keyword>
<dbReference type="Pfam" id="PF00535">
    <property type="entry name" value="Glycos_transf_2"/>
    <property type="match status" value="1"/>
</dbReference>
<dbReference type="Gene3D" id="1.25.40.10">
    <property type="entry name" value="Tetratricopeptide repeat domain"/>
    <property type="match status" value="3"/>
</dbReference>
<dbReference type="PROSITE" id="PS50005">
    <property type="entry name" value="TPR"/>
    <property type="match status" value="1"/>
</dbReference>
<dbReference type="CDD" id="cd02511">
    <property type="entry name" value="Beta4Glucosyltransferase"/>
    <property type="match status" value="1"/>
</dbReference>
<gene>
    <name evidence="3" type="ORF">P4H66_06810</name>
</gene>
<dbReference type="Gene3D" id="3.90.550.10">
    <property type="entry name" value="Spore Coat Polysaccharide Biosynthesis Protein SpsA, Chain A"/>
    <property type="match status" value="1"/>
</dbReference>
<reference evidence="3 4" key="1">
    <citation type="submission" date="2023-03" db="EMBL/GenBank/DDBJ databases">
        <title>Bacillus Genome Sequencing.</title>
        <authorList>
            <person name="Dunlap C."/>
        </authorList>
    </citation>
    <scope>NUCLEOTIDE SEQUENCE [LARGE SCALE GENOMIC DNA]</scope>
    <source>
        <strain evidence="3 4">BD-525</strain>
    </source>
</reference>
<dbReference type="SMART" id="SM00028">
    <property type="entry name" value="TPR"/>
    <property type="match status" value="4"/>
</dbReference>
<evidence type="ECO:0000256" key="1">
    <source>
        <dbReference type="PROSITE-ProRule" id="PRU00339"/>
    </source>
</evidence>
<feature type="domain" description="Glycosyltransferase 2-like" evidence="2">
    <location>
        <begin position="8"/>
        <end position="138"/>
    </location>
</feature>
<dbReference type="SUPFAM" id="SSF53448">
    <property type="entry name" value="Nucleotide-diphospho-sugar transferases"/>
    <property type="match status" value="1"/>
</dbReference>
<sequence length="679" mass="77984">MSTIGIHLIVKDESDIIHNCLNSVKLADEIIVVDTGSQDDTILIAKQYGADVISVKWQHDFSMARNEALRYATTDWILVIDADEELLTSMDEIRLLIEESQVEAYDITIINLLSHSEEDLLYHRSLRLFRNRREYHFEGKIHEEIEPSILLFSGRDKIKDSGIEMKHTGYLPHNICNKNKLERNYHILMNALEEEPEHPYYLYHLGITHCQGGNIHEAKKNMLQAKQLAPSNAYFRPTLIKDLVKIMLDLNETQQAGLICLQETERYRDYADIHYLHGQCLEMQGLWERAFEAYRKAAECTSSSYVTEAGINSYKPLSKMGGISLKLQQPEEAARLFYEAIQLQPSYSPAAQGLATSFHRLHTSDEEISKLLLKIIQPRNKQQWSLMLHSLDSIGADEEIIRLCPAQWITEDEISALYGSSLIRSNKLKEAHSFFYHAASVNPASNSKREMLHLITQWQLLGSLEPHIWAFIHEHKREPVERIDRLLFQSLEADSQHETVDQKEEVQLIHTLIQQSISIGLTDLARRLSVLENMGPLTLAKALYREGYVLDSADLFISLLEVQVLDDEGAHMLAEILYDKGHYMEAVRLFENITLNDPSLDQASIGAAVCYLHLAADYLEQAHASLPGTATLLQEAHQLRSALRQLERSGWHMSWDDRQRRCIDEQKLNRNLPLHDRPE</sequence>
<dbReference type="PANTHER" id="PTHR43630">
    <property type="entry name" value="POLY-BETA-1,6-N-ACETYL-D-GLUCOSAMINE SYNTHASE"/>
    <property type="match status" value="1"/>
</dbReference>
<comment type="caution">
    <text evidence="3">The sequence shown here is derived from an EMBL/GenBank/DDBJ whole genome shotgun (WGS) entry which is preliminary data.</text>
</comment>
<dbReference type="InterPro" id="IPR029044">
    <property type="entry name" value="Nucleotide-diphossugar_trans"/>
</dbReference>
<keyword evidence="3" id="KW-0808">Transferase</keyword>
<evidence type="ECO:0000259" key="2">
    <source>
        <dbReference type="Pfam" id="PF00535"/>
    </source>
</evidence>
<dbReference type="Proteomes" id="UP001344632">
    <property type="component" value="Unassembled WGS sequence"/>
</dbReference>
<dbReference type="InterPro" id="IPR019734">
    <property type="entry name" value="TPR_rpt"/>
</dbReference>
<organism evidence="3 4">
    <name type="scientific">Paenibacillus dokdonensis</name>
    <dbReference type="NCBI Taxonomy" id="2567944"/>
    <lineage>
        <taxon>Bacteria</taxon>
        <taxon>Bacillati</taxon>
        <taxon>Bacillota</taxon>
        <taxon>Bacilli</taxon>
        <taxon>Bacillales</taxon>
        <taxon>Paenibacillaceae</taxon>
        <taxon>Paenibacillus</taxon>
    </lineage>
</organism>
<dbReference type="EC" id="2.4.-.-" evidence="3"/>
<name>A0ABU6GIK2_9BACL</name>
<dbReference type="RefSeq" id="WP_326086774.1">
    <property type="nucleotide sequence ID" value="NZ_JARLKZ010000005.1"/>
</dbReference>
<dbReference type="EMBL" id="JARLKZ010000005">
    <property type="protein sequence ID" value="MEC0239567.1"/>
    <property type="molecule type" value="Genomic_DNA"/>
</dbReference>